<dbReference type="PANTHER" id="PTHR33303">
    <property type="entry name" value="CYTOPLASMIC PROTEIN-RELATED"/>
    <property type="match status" value="1"/>
</dbReference>
<dbReference type="EMBL" id="JRXE01000040">
    <property type="protein sequence ID" value="KOC87434.1"/>
    <property type="molecule type" value="Genomic_DNA"/>
</dbReference>
<evidence type="ECO:0000259" key="1">
    <source>
        <dbReference type="SMART" id="SM00881"/>
    </source>
</evidence>
<organism evidence="3 4">
    <name type="scientific">Winslowiella iniecta</name>
    <dbReference type="NCBI Taxonomy" id="1560201"/>
    <lineage>
        <taxon>Bacteria</taxon>
        <taxon>Pseudomonadati</taxon>
        <taxon>Pseudomonadota</taxon>
        <taxon>Gammaproteobacteria</taxon>
        <taxon>Enterobacterales</taxon>
        <taxon>Erwiniaceae</taxon>
        <taxon>Winslowiella</taxon>
    </lineage>
</organism>
<dbReference type="Proteomes" id="UP000037088">
    <property type="component" value="Unassembled WGS sequence"/>
</dbReference>
<dbReference type="EMBL" id="JRXF01000042">
    <property type="protein sequence ID" value="KOC88812.1"/>
    <property type="molecule type" value="Genomic_DNA"/>
</dbReference>
<dbReference type="PATRIC" id="fig|1560201.3.peg.4339"/>
<proteinExistence type="predicted"/>
<feature type="domain" description="CoA-binding" evidence="1">
    <location>
        <begin position="10"/>
        <end position="104"/>
    </location>
</feature>
<reference evidence="4 5" key="1">
    <citation type="journal article" date="2015" name="Int. J. Syst. Evol. Microbiol.">
        <title>Erwinia iniecta sp. nov., isolated from Russian wheat aphids (Diuraphis noxia).</title>
        <authorList>
            <person name="Campillo T."/>
            <person name="Luna E."/>
            <person name="Portier P."/>
            <person name="Fischer-Le Saux M."/>
            <person name="Lapitan N."/>
            <person name="Tisserat N.A."/>
            <person name="Leach J.E."/>
        </authorList>
    </citation>
    <scope>NUCLEOTIDE SEQUENCE [LARGE SCALE GENOMIC DNA]</scope>
    <source>
        <strain evidence="2 5">B120</strain>
        <strain evidence="3 4">B149</strain>
    </source>
</reference>
<dbReference type="STRING" id="1560201.NG42_20440"/>
<sequence>MNDQTIADVLTTTKSIALVGASDNPARPSYGVMAYLLSQGYQVTPVSPKLAGQTLLGQQVYGSLGEIPHPIDMVDVFRNAEAAWGVAQEAIAIGAKTLWLQIGVINEQAAVLAGEAGLRVVMDRCPKIEIPRLGLAKAE</sequence>
<evidence type="ECO:0000313" key="5">
    <source>
        <dbReference type="Proteomes" id="UP000037088"/>
    </source>
</evidence>
<gene>
    <name evidence="2" type="ORF">NG42_20440</name>
    <name evidence="3" type="ORF">NG43_19655</name>
</gene>
<accession>A0A0L7T0A8</accession>
<evidence type="ECO:0000313" key="3">
    <source>
        <dbReference type="EMBL" id="KOC88812.1"/>
    </source>
</evidence>
<name>A0A0L7T0A8_9GAMM</name>
<dbReference type="Pfam" id="PF13380">
    <property type="entry name" value="CoA_binding_2"/>
    <property type="match status" value="1"/>
</dbReference>
<evidence type="ECO:0000313" key="2">
    <source>
        <dbReference type="EMBL" id="KOC87434.1"/>
    </source>
</evidence>
<dbReference type="InterPro" id="IPR036291">
    <property type="entry name" value="NAD(P)-bd_dom_sf"/>
</dbReference>
<dbReference type="Gene3D" id="3.40.50.720">
    <property type="entry name" value="NAD(P)-binding Rossmann-like Domain"/>
    <property type="match status" value="1"/>
</dbReference>
<keyword evidence="5" id="KW-1185">Reference proteome</keyword>
<dbReference type="InterPro" id="IPR003781">
    <property type="entry name" value="CoA-bd"/>
</dbReference>
<comment type="caution">
    <text evidence="3">The sequence shown here is derived from an EMBL/GenBank/DDBJ whole genome shotgun (WGS) entry which is preliminary data.</text>
</comment>
<dbReference type="AlphaFoldDB" id="A0A0L7T0A8"/>
<evidence type="ECO:0000313" key="4">
    <source>
        <dbReference type="Proteomes" id="UP000036851"/>
    </source>
</evidence>
<dbReference type="OrthoDB" id="9804695at2"/>
<protein>
    <recommendedName>
        <fullName evidence="1">CoA-binding domain-containing protein</fullName>
    </recommendedName>
</protein>
<dbReference type="SUPFAM" id="SSF51735">
    <property type="entry name" value="NAD(P)-binding Rossmann-fold domains"/>
    <property type="match status" value="1"/>
</dbReference>
<dbReference type="SMART" id="SM00881">
    <property type="entry name" value="CoA_binding"/>
    <property type="match status" value="1"/>
</dbReference>
<dbReference type="Proteomes" id="UP000036851">
    <property type="component" value="Unassembled WGS sequence"/>
</dbReference>
<dbReference type="RefSeq" id="WP_052902668.1">
    <property type="nucleotide sequence ID" value="NZ_JRXE01000040.1"/>
</dbReference>
<dbReference type="PANTHER" id="PTHR33303:SF2">
    <property type="entry name" value="COA-BINDING DOMAIN-CONTAINING PROTEIN"/>
    <property type="match status" value="1"/>
</dbReference>